<evidence type="ECO:0000256" key="3">
    <source>
        <dbReference type="ARBA" id="ARBA00022989"/>
    </source>
</evidence>
<proteinExistence type="predicted"/>
<keyword evidence="8" id="KW-1185">Reference proteome</keyword>
<dbReference type="InterPro" id="IPR011701">
    <property type="entry name" value="MFS"/>
</dbReference>
<evidence type="ECO:0000256" key="1">
    <source>
        <dbReference type="ARBA" id="ARBA00004141"/>
    </source>
</evidence>
<dbReference type="EMBL" id="CP073910">
    <property type="protein sequence ID" value="QUT07868.1"/>
    <property type="molecule type" value="Genomic_DNA"/>
</dbReference>
<dbReference type="Gene3D" id="1.20.1250.20">
    <property type="entry name" value="MFS general substrate transporter like domains"/>
    <property type="match status" value="1"/>
</dbReference>
<evidence type="ECO:0000313" key="7">
    <source>
        <dbReference type="EMBL" id="QUT07868.1"/>
    </source>
</evidence>
<evidence type="ECO:0000256" key="4">
    <source>
        <dbReference type="ARBA" id="ARBA00023136"/>
    </source>
</evidence>
<evidence type="ECO:0000256" key="2">
    <source>
        <dbReference type="ARBA" id="ARBA00022692"/>
    </source>
</evidence>
<keyword evidence="2 5" id="KW-0812">Transmembrane</keyword>
<dbReference type="Proteomes" id="UP000681425">
    <property type="component" value="Chromosome"/>
</dbReference>
<dbReference type="PANTHER" id="PTHR23508:SF10">
    <property type="entry name" value="CARBOXYLIC ACID TRANSPORTER PROTEIN HOMOLOG"/>
    <property type="match status" value="1"/>
</dbReference>
<name>A0A975KAL6_9SPHN</name>
<dbReference type="PROSITE" id="PS00217">
    <property type="entry name" value="SUGAR_TRANSPORT_2"/>
    <property type="match status" value="1"/>
</dbReference>
<accession>A0A975KAL6</accession>
<dbReference type="AlphaFoldDB" id="A0A975KAL6"/>
<dbReference type="SUPFAM" id="SSF103473">
    <property type="entry name" value="MFS general substrate transporter"/>
    <property type="match status" value="1"/>
</dbReference>
<dbReference type="GO" id="GO:0005886">
    <property type="term" value="C:plasma membrane"/>
    <property type="evidence" value="ECO:0007669"/>
    <property type="project" value="TreeGrafter"/>
</dbReference>
<feature type="transmembrane region" description="Helical" evidence="5">
    <location>
        <begin position="412"/>
        <end position="435"/>
    </location>
</feature>
<dbReference type="RefSeq" id="WP_212610825.1">
    <property type="nucleotide sequence ID" value="NZ_CP073910.1"/>
</dbReference>
<feature type="transmembrane region" description="Helical" evidence="5">
    <location>
        <begin position="172"/>
        <end position="192"/>
    </location>
</feature>
<feature type="transmembrane region" description="Helical" evidence="5">
    <location>
        <begin position="109"/>
        <end position="128"/>
    </location>
</feature>
<protein>
    <submittedName>
        <fullName evidence="7">MFS transporter</fullName>
    </submittedName>
</protein>
<dbReference type="InterPro" id="IPR020846">
    <property type="entry name" value="MFS_dom"/>
</dbReference>
<feature type="transmembrane region" description="Helical" evidence="5">
    <location>
        <begin position="321"/>
        <end position="342"/>
    </location>
</feature>
<feature type="transmembrane region" description="Helical" evidence="5">
    <location>
        <begin position="140"/>
        <end position="160"/>
    </location>
</feature>
<feature type="transmembrane region" description="Helical" evidence="5">
    <location>
        <begin position="258"/>
        <end position="277"/>
    </location>
</feature>
<reference evidence="7" key="1">
    <citation type="submission" date="2021-04" db="EMBL/GenBank/DDBJ databases">
        <title>Isolation of p-tert-butylphenol degrading bacteria Sphingobium phenoxybenzoativorans Tas13 from active sludge.</title>
        <authorList>
            <person name="Li Y."/>
        </authorList>
    </citation>
    <scope>NUCLEOTIDE SEQUENCE</scope>
    <source>
        <strain evidence="7">Tas13</strain>
    </source>
</reference>
<feature type="domain" description="Major facilitator superfamily (MFS) profile" evidence="6">
    <location>
        <begin position="18"/>
        <end position="437"/>
    </location>
</feature>
<dbReference type="InterPro" id="IPR005829">
    <property type="entry name" value="Sugar_transporter_CS"/>
</dbReference>
<dbReference type="KEGG" id="spph:KFK14_11045"/>
<feature type="transmembrane region" description="Helical" evidence="5">
    <location>
        <begin position="84"/>
        <end position="103"/>
    </location>
</feature>
<dbReference type="PROSITE" id="PS50850">
    <property type="entry name" value="MFS"/>
    <property type="match status" value="1"/>
</dbReference>
<feature type="transmembrane region" description="Helical" evidence="5">
    <location>
        <begin position="49"/>
        <end position="72"/>
    </location>
</feature>
<keyword evidence="3 5" id="KW-1133">Transmembrane helix</keyword>
<sequence length="448" mass="47126">MNPTSQTGGQLSRYSLMVVAICCLAGIVEGFDYAAAAFAAPFIGRAWDVSNALIGIIFTAAGLGAILGNIFLAPLGDRWGRRPAIIFNLLLTALATCAGGLATSIEMLALTRLVCGIGVGGLYPNLIALGLEYLPTRHKALGAVIIACSMPVGLSISGFISGSLGATYGWPSIFYFSAFISAIVAIGCLALLPESPQYLIRFERHRAKAHEIMGKAFPDADQQLLDAASTQPAADIRKEGIIEKFTSLVSEKHRTTTLLIWVITFLTMCMNYFFSGWLPTALSKEGMDISAATRALSVFTIGGLAGSLITSKAQTRFSPAAALSSCYVIAAMGLLFLGQIALKDGPLLLIAMFFVGWGIFGGQFSLVVITGRYYSAEIRSTGIGAATAIGRLGGMAISLLGGVLLASNLKVSLIFVGLSAPALIALFAIFGLWSLTSRDKKAEYQTAT</sequence>
<feature type="transmembrane region" description="Helical" evidence="5">
    <location>
        <begin position="289"/>
        <end position="309"/>
    </location>
</feature>
<dbReference type="Pfam" id="PF07690">
    <property type="entry name" value="MFS_1"/>
    <property type="match status" value="1"/>
</dbReference>
<evidence type="ECO:0000256" key="5">
    <source>
        <dbReference type="SAM" id="Phobius"/>
    </source>
</evidence>
<keyword evidence="4 5" id="KW-0472">Membrane</keyword>
<dbReference type="GO" id="GO:0046943">
    <property type="term" value="F:carboxylic acid transmembrane transporter activity"/>
    <property type="evidence" value="ECO:0007669"/>
    <property type="project" value="TreeGrafter"/>
</dbReference>
<dbReference type="InterPro" id="IPR036259">
    <property type="entry name" value="MFS_trans_sf"/>
</dbReference>
<comment type="subcellular location">
    <subcellularLocation>
        <location evidence="1">Membrane</location>
        <topology evidence="1">Multi-pass membrane protein</topology>
    </subcellularLocation>
</comment>
<feature type="transmembrane region" description="Helical" evidence="5">
    <location>
        <begin position="383"/>
        <end position="406"/>
    </location>
</feature>
<evidence type="ECO:0000313" key="8">
    <source>
        <dbReference type="Proteomes" id="UP000681425"/>
    </source>
</evidence>
<feature type="transmembrane region" description="Helical" evidence="5">
    <location>
        <begin position="348"/>
        <end position="371"/>
    </location>
</feature>
<gene>
    <name evidence="7" type="ORF">KFK14_11045</name>
</gene>
<organism evidence="7 8">
    <name type="scientific">Sphingobium phenoxybenzoativorans</name>
    <dbReference type="NCBI Taxonomy" id="1592790"/>
    <lineage>
        <taxon>Bacteria</taxon>
        <taxon>Pseudomonadati</taxon>
        <taxon>Pseudomonadota</taxon>
        <taxon>Alphaproteobacteria</taxon>
        <taxon>Sphingomonadales</taxon>
        <taxon>Sphingomonadaceae</taxon>
        <taxon>Sphingobium</taxon>
    </lineage>
</organism>
<evidence type="ECO:0000259" key="6">
    <source>
        <dbReference type="PROSITE" id="PS50850"/>
    </source>
</evidence>
<dbReference type="PANTHER" id="PTHR23508">
    <property type="entry name" value="CARBOXYLIC ACID TRANSPORTER PROTEIN HOMOLOG"/>
    <property type="match status" value="1"/>
</dbReference>